<evidence type="ECO:0000313" key="3">
    <source>
        <dbReference type="Proteomes" id="UP000580250"/>
    </source>
</evidence>
<dbReference type="OrthoDB" id="5886011at2759"/>
<feature type="transmembrane region" description="Helical" evidence="1">
    <location>
        <begin position="12"/>
        <end position="34"/>
    </location>
</feature>
<evidence type="ECO:0000313" key="2">
    <source>
        <dbReference type="EMBL" id="CAD2143697.1"/>
    </source>
</evidence>
<organism evidence="2 3">
    <name type="scientific">Meloidogyne enterolobii</name>
    <name type="common">Root-knot nematode worm</name>
    <name type="synonym">Meloidogyne mayaguensis</name>
    <dbReference type="NCBI Taxonomy" id="390850"/>
    <lineage>
        <taxon>Eukaryota</taxon>
        <taxon>Metazoa</taxon>
        <taxon>Ecdysozoa</taxon>
        <taxon>Nematoda</taxon>
        <taxon>Chromadorea</taxon>
        <taxon>Rhabditida</taxon>
        <taxon>Tylenchina</taxon>
        <taxon>Tylenchomorpha</taxon>
        <taxon>Tylenchoidea</taxon>
        <taxon>Meloidogynidae</taxon>
        <taxon>Meloidogyninae</taxon>
        <taxon>Meloidogyne</taxon>
    </lineage>
</organism>
<gene>
    <name evidence="2" type="ORF">MENT_LOCUS7679</name>
</gene>
<dbReference type="EMBL" id="CAJEWN010000032">
    <property type="protein sequence ID" value="CAD2143697.1"/>
    <property type="molecule type" value="Genomic_DNA"/>
</dbReference>
<keyword evidence="1" id="KW-1133">Transmembrane helix</keyword>
<accession>A0A6V7U601</accession>
<dbReference type="AlphaFoldDB" id="A0A6V7U601"/>
<keyword evidence="1" id="KW-0472">Membrane</keyword>
<name>A0A6V7U601_MELEN</name>
<proteinExistence type="predicted"/>
<dbReference type="Proteomes" id="UP000580250">
    <property type="component" value="Unassembled WGS sequence"/>
</dbReference>
<reference evidence="2 3" key="1">
    <citation type="submission" date="2020-08" db="EMBL/GenBank/DDBJ databases">
        <authorList>
            <person name="Koutsovoulos G."/>
            <person name="Danchin GJ E."/>
        </authorList>
    </citation>
    <scope>NUCLEOTIDE SEQUENCE [LARGE SCALE GENOMIC DNA]</scope>
</reference>
<evidence type="ECO:0000256" key="1">
    <source>
        <dbReference type="SAM" id="Phobius"/>
    </source>
</evidence>
<comment type="caution">
    <text evidence="2">The sequence shown here is derived from an EMBL/GenBank/DDBJ whole genome shotgun (WGS) entry which is preliminary data.</text>
</comment>
<protein>
    <submittedName>
        <fullName evidence="2">Uncharacterized protein</fullName>
    </submittedName>
</protein>
<sequence length="137" mass="15558">MALTRWEMNDVFLALTIICLIGAIITLTIIFIIVKCQYIRHYRRRHSSTLLKGAGIKSTKSWKWRKEGPKNNSSVAFNPKTKAITIESDGQIEWIDDNNSELVSPTIKVKTLLHTTNSQLNSLIINPPPSNINEKIK</sequence>
<keyword evidence="1" id="KW-0812">Transmembrane</keyword>